<dbReference type="Proteomes" id="UP001281761">
    <property type="component" value="Unassembled WGS sequence"/>
</dbReference>
<organism evidence="1 2">
    <name type="scientific">Blattamonas nauphoetae</name>
    <dbReference type="NCBI Taxonomy" id="2049346"/>
    <lineage>
        <taxon>Eukaryota</taxon>
        <taxon>Metamonada</taxon>
        <taxon>Preaxostyla</taxon>
        <taxon>Oxymonadida</taxon>
        <taxon>Blattamonas</taxon>
    </lineage>
</organism>
<evidence type="ECO:0000313" key="1">
    <source>
        <dbReference type="EMBL" id="KAK2960033.1"/>
    </source>
</evidence>
<dbReference type="EMBL" id="JARBJD010000025">
    <property type="protein sequence ID" value="KAK2960033.1"/>
    <property type="molecule type" value="Genomic_DNA"/>
</dbReference>
<reference evidence="1 2" key="1">
    <citation type="journal article" date="2022" name="bioRxiv">
        <title>Genomics of Preaxostyla Flagellates Illuminates Evolutionary Transitions and the Path Towards Mitochondrial Loss.</title>
        <authorList>
            <person name="Novak L.V.F."/>
            <person name="Treitli S.C."/>
            <person name="Pyrih J."/>
            <person name="Halakuc P."/>
            <person name="Pipaliya S.V."/>
            <person name="Vacek V."/>
            <person name="Brzon O."/>
            <person name="Soukal P."/>
            <person name="Eme L."/>
            <person name="Dacks J.B."/>
            <person name="Karnkowska A."/>
            <person name="Elias M."/>
            <person name="Hampl V."/>
        </authorList>
    </citation>
    <scope>NUCLEOTIDE SEQUENCE [LARGE SCALE GENOMIC DNA]</scope>
    <source>
        <strain evidence="1">NAU3</strain>
        <tissue evidence="1">Gut</tissue>
    </source>
</reference>
<sequence>MSYAPYHVPTLEFVLASPVVWTIAGTLSSPETIWKTYHLLNPINSSLDEWKEKGPEVVEYGQRMVLALFSEGFEETLEQMRMNDKDAQQELPVTRLAHLPPNSSLIVGQCVATILSFPISTFGPTQKHNSFILSK</sequence>
<keyword evidence="2" id="KW-1185">Reference proteome</keyword>
<comment type="caution">
    <text evidence="1">The sequence shown here is derived from an EMBL/GenBank/DDBJ whole genome shotgun (WGS) entry which is preliminary data.</text>
</comment>
<gene>
    <name evidence="1" type="ORF">BLNAU_4916</name>
</gene>
<evidence type="ECO:0000313" key="2">
    <source>
        <dbReference type="Proteomes" id="UP001281761"/>
    </source>
</evidence>
<accession>A0ABQ9Y8F3</accession>
<proteinExistence type="predicted"/>
<protein>
    <submittedName>
        <fullName evidence="1">Uncharacterized protein</fullName>
    </submittedName>
</protein>
<name>A0ABQ9Y8F3_9EUKA</name>